<dbReference type="HOGENOM" id="CLU_074757_0_0_2"/>
<dbReference type="RefSeq" id="WP_048201207.1">
    <property type="nucleotide sequence ID" value="NZ_CP009149.1"/>
</dbReference>
<dbReference type="OrthoDB" id="50299at2157"/>
<keyword evidence="3" id="KW-1185">Reference proteome</keyword>
<proteinExistence type="inferred from homology"/>
<sequence>MWFKKRIIMKETNILLKVDDKRYFKRAEEIILKNRLELERYILKNPYFLTSYYPIDVEYDAPEIVKLMAIAGEIANVGPMASVAGAIAEMLIKNIGAKNIIAENGGDICLRAKKDVVVGLYAGNSKITGEVGFKLKKEKIKNIYGICTSSATVGHSISFGEADAVTVFAKSSAIADAAATSICNASRGRNEEEMINNALEKVDEIEKIDGVFIVVKDKVGIKGKIPELVKTDKKITLGELFDIY</sequence>
<organism evidence="2 3">
    <name type="scientific">Methanocaldococcus bathoardescens</name>
    <dbReference type="NCBI Taxonomy" id="1301915"/>
    <lineage>
        <taxon>Archaea</taxon>
        <taxon>Methanobacteriati</taxon>
        <taxon>Methanobacteriota</taxon>
        <taxon>Methanomada group</taxon>
        <taxon>Methanococci</taxon>
        <taxon>Methanococcales</taxon>
        <taxon>Methanocaldococcaceae</taxon>
        <taxon>Methanocaldococcus</taxon>
    </lineage>
</organism>
<dbReference type="Gene3D" id="3.10.520.10">
    <property type="entry name" value="ApbE-like domains"/>
    <property type="match status" value="1"/>
</dbReference>
<dbReference type="Proteomes" id="UP000028781">
    <property type="component" value="Chromosome"/>
</dbReference>
<dbReference type="KEGG" id="mjh:JH146_0147"/>
<dbReference type="HAMAP" id="MF_01079">
    <property type="entry name" value="UPF0280"/>
    <property type="match status" value="1"/>
</dbReference>
<comment type="similarity">
    <text evidence="1">Belongs to the UPF0280 family.</text>
</comment>
<reference evidence="2 3" key="1">
    <citation type="journal article" date="2015" name="Int. J. Syst. Evol. Microbiol.">
        <title>M ethanocaldococcus bathoardescens sp. nov., a hyperthermophilic methanogen isolated from a volcanically active deep-sea hydrothermal vent.</title>
        <authorList>
            <person name="Stewart L.C."/>
            <person name="Jung J.H."/>
            <person name="Kim Y.T."/>
            <person name="Kwon S.W."/>
            <person name="Park C.S."/>
            <person name="Holden J.F."/>
        </authorList>
    </citation>
    <scope>NUCLEOTIDE SEQUENCE [LARGE SCALE GENOMIC DNA]</scope>
    <source>
        <strain evidence="2 3">JH146</strain>
    </source>
</reference>
<evidence type="ECO:0000313" key="2">
    <source>
        <dbReference type="EMBL" id="AIJ04998.1"/>
    </source>
</evidence>
<dbReference type="SUPFAM" id="SSF143631">
    <property type="entry name" value="ApbE-like"/>
    <property type="match status" value="1"/>
</dbReference>
<evidence type="ECO:0000313" key="3">
    <source>
        <dbReference type="Proteomes" id="UP000028781"/>
    </source>
</evidence>
<dbReference type="NCBIfam" id="NF003321">
    <property type="entry name" value="PRK04334.1-1"/>
    <property type="match status" value="1"/>
</dbReference>
<dbReference type="InterPro" id="IPR003374">
    <property type="entry name" value="ApbE-like_sf"/>
</dbReference>
<gene>
    <name evidence="2" type="ORF">JH146_0147</name>
</gene>
<dbReference type="EMBL" id="CP009149">
    <property type="protein sequence ID" value="AIJ04998.1"/>
    <property type="molecule type" value="Genomic_DNA"/>
</dbReference>
<dbReference type="GeneID" id="24890737"/>
<dbReference type="STRING" id="1301915.JH146_0147"/>
<dbReference type="PIRSF" id="PIRSF006421">
    <property type="entry name" value="UCP006421"/>
    <property type="match status" value="1"/>
</dbReference>
<evidence type="ECO:0000256" key="1">
    <source>
        <dbReference type="HAMAP-Rule" id="MF_01079"/>
    </source>
</evidence>
<dbReference type="InterPro" id="IPR037456">
    <property type="entry name" value="MA1715-like"/>
</dbReference>
<dbReference type="InterPro" id="IPR007183">
    <property type="entry name" value="UPF0280"/>
</dbReference>
<name>A0A076LF11_9EURY</name>
<dbReference type="AlphaFoldDB" id="A0A076LF11"/>
<accession>A0A076LF11</accession>
<protein>
    <recommendedName>
        <fullName evidence="1">UPF0280 protein JH146_0147</fullName>
    </recommendedName>
</protein>